<dbReference type="GO" id="GO:0003677">
    <property type="term" value="F:DNA binding"/>
    <property type="evidence" value="ECO:0007669"/>
    <property type="project" value="InterPro"/>
</dbReference>
<reference evidence="2 3" key="1">
    <citation type="submission" date="2013-07" db="EMBL/GenBank/DDBJ databases">
        <title>Sulfurimonas hongkongensis AST-10 Genome Sequencing.</title>
        <authorList>
            <person name="Cai L."/>
            <person name="Zhang T."/>
        </authorList>
    </citation>
    <scope>NUCLEOTIDE SEQUENCE [LARGE SCALE GENOMIC DNA]</scope>
    <source>
        <strain evidence="2 3">AST-10</strain>
    </source>
</reference>
<name>T0JQT2_9BACT</name>
<dbReference type="PATRIC" id="fig|1172190.3.peg.320"/>
<evidence type="ECO:0000313" key="2">
    <source>
        <dbReference type="EMBL" id="EQB40531.1"/>
    </source>
</evidence>
<dbReference type="Gene3D" id="1.10.260.40">
    <property type="entry name" value="lambda repressor-like DNA-binding domains"/>
    <property type="match status" value="1"/>
</dbReference>
<dbReference type="PROSITE" id="PS50943">
    <property type="entry name" value="HTH_CROC1"/>
    <property type="match status" value="1"/>
</dbReference>
<evidence type="ECO:0000313" key="3">
    <source>
        <dbReference type="Proteomes" id="UP000015520"/>
    </source>
</evidence>
<evidence type="ECO:0000259" key="1">
    <source>
        <dbReference type="PROSITE" id="PS50943"/>
    </source>
</evidence>
<dbReference type="CDD" id="cd00093">
    <property type="entry name" value="HTH_XRE"/>
    <property type="match status" value="1"/>
</dbReference>
<comment type="caution">
    <text evidence="2">The sequence shown here is derived from an EMBL/GenBank/DDBJ whole genome shotgun (WGS) entry which is preliminary data.</text>
</comment>
<organism evidence="2 3">
    <name type="scientific">Sulfurimonas hongkongensis</name>
    <dbReference type="NCBI Taxonomy" id="1172190"/>
    <lineage>
        <taxon>Bacteria</taxon>
        <taxon>Pseudomonadati</taxon>
        <taxon>Campylobacterota</taxon>
        <taxon>Epsilonproteobacteria</taxon>
        <taxon>Campylobacterales</taxon>
        <taxon>Sulfurimonadaceae</taxon>
        <taxon>Sulfurimonas</taxon>
    </lineage>
</organism>
<dbReference type="Proteomes" id="UP000015520">
    <property type="component" value="Unassembled WGS sequence"/>
</dbReference>
<dbReference type="InterPro" id="IPR001387">
    <property type="entry name" value="Cro/C1-type_HTH"/>
</dbReference>
<protein>
    <recommendedName>
        <fullName evidence="1">HTH cro/C1-type domain-containing protein</fullName>
    </recommendedName>
</protein>
<proteinExistence type="predicted"/>
<sequence>MSIFDNLCIVDDDEVQNFIKQVSANIKKERQLKGVTQLELALMIGQKSSAFYANAENSAKNRRFNLEHIYKISKALNVDVEKFFASS</sequence>
<dbReference type="EMBL" id="AUPZ01000002">
    <property type="protein sequence ID" value="EQB40531.1"/>
    <property type="molecule type" value="Genomic_DNA"/>
</dbReference>
<accession>T0JQT2</accession>
<keyword evidence="3" id="KW-1185">Reference proteome</keyword>
<dbReference type="InterPro" id="IPR010982">
    <property type="entry name" value="Lambda_DNA-bd_dom_sf"/>
</dbReference>
<dbReference type="SUPFAM" id="SSF47413">
    <property type="entry name" value="lambda repressor-like DNA-binding domains"/>
    <property type="match status" value="1"/>
</dbReference>
<dbReference type="eggNOG" id="COG1396">
    <property type="taxonomic scope" value="Bacteria"/>
</dbReference>
<dbReference type="Pfam" id="PF01381">
    <property type="entry name" value="HTH_3"/>
    <property type="match status" value="1"/>
</dbReference>
<dbReference type="STRING" id="1172190.M947_01650"/>
<dbReference type="AlphaFoldDB" id="T0JQT2"/>
<gene>
    <name evidence="2" type="ORF">M947_01650</name>
</gene>
<feature type="domain" description="HTH cro/C1-type" evidence="1">
    <location>
        <begin position="26"/>
        <end position="83"/>
    </location>
</feature>
<dbReference type="SMART" id="SM00530">
    <property type="entry name" value="HTH_XRE"/>
    <property type="match status" value="1"/>
</dbReference>